<accession>A0A7X0ECB3</accession>
<evidence type="ECO:0000313" key="1">
    <source>
        <dbReference type="EMBL" id="MBB6250950.1"/>
    </source>
</evidence>
<protein>
    <submittedName>
        <fullName evidence="1">Glucose/arabinose dehydrogenase</fullName>
    </submittedName>
</protein>
<comment type="caution">
    <text evidence="1">The sequence shown here is derived from an EMBL/GenBank/DDBJ whole genome shotgun (WGS) entry which is preliminary data.</text>
</comment>
<keyword evidence="2" id="KW-1185">Reference proteome</keyword>
<dbReference type="RefSeq" id="WP_246462954.1">
    <property type="nucleotide sequence ID" value="NZ_JACIIZ010000003.1"/>
</dbReference>
<reference evidence="1 2" key="1">
    <citation type="submission" date="2020-08" db="EMBL/GenBank/DDBJ databases">
        <title>Genomic Encyclopedia of Type Strains, Phase IV (KMG-IV): sequencing the most valuable type-strain genomes for metagenomic binning, comparative biology and taxonomic classification.</title>
        <authorList>
            <person name="Goeker M."/>
        </authorList>
    </citation>
    <scope>NUCLEOTIDE SEQUENCE [LARGE SCALE GENOMIC DNA]</scope>
    <source>
        <strain evidence="1 2">DSM 22198</strain>
    </source>
</reference>
<gene>
    <name evidence="1" type="ORF">FHS74_001495</name>
</gene>
<name>A0A7X0ECB3_9PROT</name>
<dbReference type="EMBL" id="JACIIZ010000003">
    <property type="protein sequence ID" value="MBB6250950.1"/>
    <property type="molecule type" value="Genomic_DNA"/>
</dbReference>
<organism evidence="1 2">
    <name type="scientific">Nitrospirillum iridis</name>
    <dbReference type="NCBI Taxonomy" id="765888"/>
    <lineage>
        <taxon>Bacteria</taxon>
        <taxon>Pseudomonadati</taxon>
        <taxon>Pseudomonadota</taxon>
        <taxon>Alphaproteobacteria</taxon>
        <taxon>Rhodospirillales</taxon>
        <taxon>Azospirillaceae</taxon>
        <taxon>Nitrospirillum</taxon>
    </lineage>
</organism>
<evidence type="ECO:0000313" key="2">
    <source>
        <dbReference type="Proteomes" id="UP000539175"/>
    </source>
</evidence>
<sequence length="60" mass="6282">MVFIPFSNGKPNGQPTDVVTGFLDQEGQARGRPVGLAVDKGGALLIADDVGNTVWRVTAQ</sequence>
<dbReference type="AlphaFoldDB" id="A0A7X0ECB3"/>
<proteinExistence type="predicted"/>
<dbReference type="SUPFAM" id="SSF63825">
    <property type="entry name" value="YWTD domain"/>
    <property type="match status" value="1"/>
</dbReference>
<dbReference type="Proteomes" id="UP000539175">
    <property type="component" value="Unassembled WGS sequence"/>
</dbReference>